<sequence>MDITHNLDGGVLKELSRNGIGTDKPHKGCRVYVNYTGTLSDGTVFDKTKDSPFQFTIGKDMTIKGFELAVTTMNLDEISIFRCHPDYAYGSDGFEKIIPPNSWLTFEIHLIKWSWEDISRRKDGSITRQIIEPGINHATPSSISLVNIHLEQEQNGCVVDEKDVEFRLGEGKAFGICPGIEIALTKFKLKEKSRLFIHGKHSLEFKDDEINEVYVIKLNFFEKFEDSWSLTSEDRIEQAKFFKQKGTDYYKLDNYKLALKFYKKMIDYLNDDVSINEDQMREIKCLTVVSYLNSALCNLKSNRHTQAKNDCESALRLEPTNIKAIFRKGEALIGLHELVAAKQCFEMVLQYEPNNRAATAKINECVNKLKSQKKIEKSVYSNMFEKFAKRDTQKEEEFLSQQPDVMNTLGEWGDDERERAPTEFEKENPNILMLNTTGDFKNM</sequence>
<accession>A0A8B8GGK9</accession>
<dbReference type="InterPro" id="IPR001179">
    <property type="entry name" value="PPIase_FKBP_dom"/>
</dbReference>
<dbReference type="GO" id="GO:0003755">
    <property type="term" value="F:peptidyl-prolyl cis-trans isomerase activity"/>
    <property type="evidence" value="ECO:0007669"/>
    <property type="project" value="UniProtKB-KW"/>
</dbReference>
<keyword evidence="4 8" id="KW-0802">TPR repeat</keyword>
<dbReference type="PROSITE" id="PS50059">
    <property type="entry name" value="FKBP_PPIASE"/>
    <property type="match status" value="1"/>
</dbReference>
<evidence type="ECO:0000256" key="6">
    <source>
        <dbReference type="ARBA" id="ARBA00023235"/>
    </source>
</evidence>
<comment type="catalytic activity">
    <reaction evidence="1 7">
        <text>[protein]-peptidylproline (omega=180) = [protein]-peptidylproline (omega=0)</text>
        <dbReference type="Rhea" id="RHEA:16237"/>
        <dbReference type="Rhea" id="RHEA-COMP:10747"/>
        <dbReference type="Rhea" id="RHEA-COMP:10748"/>
        <dbReference type="ChEBI" id="CHEBI:83833"/>
        <dbReference type="ChEBI" id="CHEBI:83834"/>
        <dbReference type="EC" id="5.2.1.8"/>
    </reaction>
</comment>
<dbReference type="GeneID" id="112691830"/>
<organism evidence="10 11">
    <name type="scientific">Sipha flava</name>
    <name type="common">yellow sugarcane aphid</name>
    <dbReference type="NCBI Taxonomy" id="143950"/>
    <lineage>
        <taxon>Eukaryota</taxon>
        <taxon>Metazoa</taxon>
        <taxon>Ecdysozoa</taxon>
        <taxon>Arthropoda</taxon>
        <taxon>Hexapoda</taxon>
        <taxon>Insecta</taxon>
        <taxon>Pterygota</taxon>
        <taxon>Neoptera</taxon>
        <taxon>Paraneoptera</taxon>
        <taxon>Hemiptera</taxon>
        <taxon>Sternorrhyncha</taxon>
        <taxon>Aphidomorpha</taxon>
        <taxon>Aphidoidea</taxon>
        <taxon>Aphididae</taxon>
        <taxon>Sipha</taxon>
    </lineage>
</organism>
<evidence type="ECO:0000256" key="3">
    <source>
        <dbReference type="ARBA" id="ARBA00022737"/>
    </source>
</evidence>
<dbReference type="Pfam" id="PF14559">
    <property type="entry name" value="TPR_19"/>
    <property type="match status" value="1"/>
</dbReference>
<keyword evidence="3" id="KW-0677">Repeat</keyword>
<keyword evidence="6 7" id="KW-0413">Isomerase</keyword>
<proteinExistence type="predicted"/>
<reference evidence="11" key="1">
    <citation type="submission" date="2025-08" db="UniProtKB">
        <authorList>
            <consortium name="RefSeq"/>
        </authorList>
    </citation>
    <scope>IDENTIFICATION</scope>
    <source>
        <tissue evidence="11">Whole body</tissue>
    </source>
</reference>
<dbReference type="InterPro" id="IPR019734">
    <property type="entry name" value="TPR_rpt"/>
</dbReference>
<feature type="domain" description="PPIase FKBP-type" evidence="9">
    <location>
        <begin position="28"/>
        <end position="114"/>
    </location>
</feature>
<dbReference type="SUPFAM" id="SSF48452">
    <property type="entry name" value="TPR-like"/>
    <property type="match status" value="1"/>
</dbReference>
<evidence type="ECO:0000313" key="11">
    <source>
        <dbReference type="RefSeq" id="XP_025422020.1"/>
    </source>
</evidence>
<dbReference type="InterPro" id="IPR046357">
    <property type="entry name" value="PPIase_dom_sf"/>
</dbReference>
<dbReference type="RefSeq" id="XP_025422020.1">
    <property type="nucleotide sequence ID" value="XM_025566235.1"/>
</dbReference>
<evidence type="ECO:0000256" key="5">
    <source>
        <dbReference type="ARBA" id="ARBA00023110"/>
    </source>
</evidence>
<dbReference type="Gene3D" id="3.10.50.40">
    <property type="match status" value="2"/>
</dbReference>
<evidence type="ECO:0000259" key="9">
    <source>
        <dbReference type="PROSITE" id="PS50059"/>
    </source>
</evidence>
<evidence type="ECO:0000256" key="1">
    <source>
        <dbReference type="ARBA" id="ARBA00000971"/>
    </source>
</evidence>
<dbReference type="SUPFAM" id="SSF54534">
    <property type="entry name" value="FKBP-like"/>
    <property type="match status" value="2"/>
</dbReference>
<dbReference type="PANTHER" id="PTHR46512">
    <property type="entry name" value="PEPTIDYLPROLYL ISOMERASE"/>
    <property type="match status" value="1"/>
</dbReference>
<evidence type="ECO:0000256" key="4">
    <source>
        <dbReference type="ARBA" id="ARBA00022803"/>
    </source>
</evidence>
<dbReference type="OrthoDB" id="433738at2759"/>
<evidence type="ECO:0000256" key="2">
    <source>
        <dbReference type="ARBA" id="ARBA00013194"/>
    </source>
</evidence>
<feature type="repeat" description="TPR" evidence="8">
    <location>
        <begin position="239"/>
        <end position="272"/>
    </location>
</feature>
<evidence type="ECO:0000256" key="7">
    <source>
        <dbReference type="PROSITE-ProRule" id="PRU00277"/>
    </source>
</evidence>
<dbReference type="Gene3D" id="1.25.40.10">
    <property type="entry name" value="Tetratricopeptide repeat domain"/>
    <property type="match status" value="1"/>
</dbReference>
<dbReference type="SMART" id="SM00028">
    <property type="entry name" value="TPR"/>
    <property type="match status" value="3"/>
</dbReference>
<dbReference type="InterPro" id="IPR050754">
    <property type="entry name" value="FKBP4/5/8-like"/>
</dbReference>
<keyword evidence="5 7" id="KW-0697">Rotamase</keyword>
<dbReference type="Proteomes" id="UP000694846">
    <property type="component" value="Unplaced"/>
</dbReference>
<keyword evidence="10" id="KW-1185">Reference proteome</keyword>
<evidence type="ECO:0000313" key="10">
    <source>
        <dbReference type="Proteomes" id="UP000694846"/>
    </source>
</evidence>
<dbReference type="PROSITE" id="PS50005">
    <property type="entry name" value="TPR"/>
    <property type="match status" value="1"/>
</dbReference>
<dbReference type="InterPro" id="IPR011990">
    <property type="entry name" value="TPR-like_helical_dom_sf"/>
</dbReference>
<dbReference type="AlphaFoldDB" id="A0A8B8GGK9"/>
<name>A0A8B8GGK9_9HEMI</name>
<protein>
    <recommendedName>
        <fullName evidence="2 7">peptidylprolyl isomerase</fullName>
        <ecNumber evidence="2 7">5.2.1.8</ecNumber>
    </recommendedName>
</protein>
<dbReference type="Pfam" id="PF00254">
    <property type="entry name" value="FKBP_C"/>
    <property type="match status" value="1"/>
</dbReference>
<dbReference type="EC" id="5.2.1.8" evidence="2 7"/>
<evidence type="ECO:0000256" key="8">
    <source>
        <dbReference type="PROSITE-ProRule" id="PRU00339"/>
    </source>
</evidence>
<dbReference type="CTD" id="47762"/>
<dbReference type="PANTHER" id="PTHR46512:SF9">
    <property type="entry name" value="PEPTIDYLPROLYL ISOMERASE"/>
    <property type="match status" value="1"/>
</dbReference>
<gene>
    <name evidence="11" type="primary">LOC112691830</name>
</gene>